<reference evidence="2 3" key="1">
    <citation type="submission" date="2016-03" db="EMBL/GenBank/DDBJ databases">
        <title>EvidentialGene: Evidence-directed Construction of Genes on Genomes.</title>
        <authorList>
            <person name="Gilbert D.G."/>
            <person name="Choi J.-H."/>
            <person name="Mockaitis K."/>
            <person name="Colbourne J."/>
            <person name="Pfrender M."/>
        </authorList>
    </citation>
    <scope>NUCLEOTIDE SEQUENCE [LARGE SCALE GENOMIC DNA]</scope>
    <source>
        <strain evidence="2 3">Xinb3</strain>
        <tissue evidence="2">Complete organism</tissue>
    </source>
</reference>
<keyword evidence="3" id="KW-1185">Reference proteome</keyword>
<keyword evidence="1" id="KW-0472">Membrane</keyword>
<evidence type="ECO:0000313" key="2">
    <source>
        <dbReference type="EMBL" id="KZS04613.1"/>
    </source>
</evidence>
<dbReference type="Proteomes" id="UP000076858">
    <property type="component" value="Unassembled WGS sequence"/>
</dbReference>
<dbReference type="EMBL" id="LRGB01003115">
    <property type="protein sequence ID" value="KZS04613.1"/>
    <property type="molecule type" value="Genomic_DNA"/>
</dbReference>
<evidence type="ECO:0000256" key="1">
    <source>
        <dbReference type="SAM" id="Phobius"/>
    </source>
</evidence>
<organism evidence="2 3">
    <name type="scientific">Daphnia magna</name>
    <dbReference type="NCBI Taxonomy" id="35525"/>
    <lineage>
        <taxon>Eukaryota</taxon>
        <taxon>Metazoa</taxon>
        <taxon>Ecdysozoa</taxon>
        <taxon>Arthropoda</taxon>
        <taxon>Crustacea</taxon>
        <taxon>Branchiopoda</taxon>
        <taxon>Diplostraca</taxon>
        <taxon>Cladocera</taxon>
        <taxon>Anomopoda</taxon>
        <taxon>Daphniidae</taxon>
        <taxon>Daphnia</taxon>
    </lineage>
</organism>
<gene>
    <name evidence="2" type="ORF">APZ42_032413</name>
</gene>
<protein>
    <submittedName>
        <fullName evidence="2">Uncharacterized protein</fullName>
    </submittedName>
</protein>
<dbReference type="AlphaFoldDB" id="A0A164M0S7"/>
<evidence type="ECO:0000313" key="3">
    <source>
        <dbReference type="Proteomes" id="UP000076858"/>
    </source>
</evidence>
<dbReference type="OrthoDB" id="6381596at2759"/>
<accession>A0A164M0S7</accession>
<comment type="caution">
    <text evidence="2">The sequence shown here is derived from an EMBL/GenBank/DDBJ whole genome shotgun (WGS) entry which is preliminary data.</text>
</comment>
<name>A0A164M0S7_9CRUS</name>
<sequence length="299" mass="32597">MPRALDIQIKLARNHHTNHSTSWLGVVGIDSCHMKRDLFNPLLTMKYSFIIHALQVIIICLLPLASTSRISKQLLLLPHQAPYYPSTDTQYPTMVNEPNFFRHNFFPPMLYVHDLEQQQPVGPFFGYFPNFMSPCSPCPLCPATQSCPVSPVTCPSTSMCSNSSDTSTSTTTPTPITCPTCPTCATPPPAETIRTCDSGLNSAVSAAPNGTVLVDIATTGVSFICQYAFVAYPPHSKIALKCNTLSAGARFWVSPVSLQTEMGVLGIDYTSTGSHMIMTANNLLNKIGMKLQCTWTGIL</sequence>
<feature type="transmembrane region" description="Helical" evidence="1">
    <location>
        <begin position="47"/>
        <end position="65"/>
    </location>
</feature>
<keyword evidence="1" id="KW-0812">Transmembrane</keyword>
<keyword evidence="1" id="KW-1133">Transmembrane helix</keyword>
<proteinExistence type="predicted"/>